<dbReference type="CDD" id="cd01991">
    <property type="entry name" value="Asn_synthase_B_C"/>
    <property type="match status" value="1"/>
</dbReference>
<dbReference type="EMBL" id="BAAADV010000007">
    <property type="protein sequence ID" value="GAA0680345.1"/>
    <property type="molecule type" value="Genomic_DNA"/>
</dbReference>
<dbReference type="RefSeq" id="WP_343775059.1">
    <property type="nucleotide sequence ID" value="NZ_BAAADV010000007.1"/>
</dbReference>
<dbReference type="AlphaFoldDB" id="A0AAV3TCG9"/>
<evidence type="ECO:0000256" key="2">
    <source>
        <dbReference type="ARBA" id="ARBA00022840"/>
    </source>
</evidence>
<evidence type="ECO:0000313" key="6">
    <source>
        <dbReference type="Proteomes" id="UP001500420"/>
    </source>
</evidence>
<dbReference type="InterPro" id="IPR050795">
    <property type="entry name" value="Asn_Synthetase"/>
</dbReference>
<feature type="domain" description="Asparagine synthetase" evidence="4">
    <location>
        <begin position="271"/>
        <end position="367"/>
    </location>
</feature>
<dbReference type="PANTHER" id="PTHR11772:SF2">
    <property type="entry name" value="ASPARAGINE SYNTHETASE [GLUTAMINE-HYDROLYZING]"/>
    <property type="match status" value="1"/>
</dbReference>
<keyword evidence="2" id="KW-0067">ATP-binding</keyword>
<dbReference type="GO" id="GO:0006529">
    <property type="term" value="P:asparagine biosynthetic process"/>
    <property type="evidence" value="ECO:0007669"/>
    <property type="project" value="InterPro"/>
</dbReference>
<proteinExistence type="predicted"/>
<dbReference type="GO" id="GO:0005829">
    <property type="term" value="C:cytosol"/>
    <property type="evidence" value="ECO:0007669"/>
    <property type="project" value="TreeGrafter"/>
</dbReference>
<comment type="caution">
    <text evidence="5">The sequence shown here is derived from an EMBL/GenBank/DDBJ whole genome shotgun (WGS) entry which is preliminary data.</text>
</comment>
<dbReference type="PANTHER" id="PTHR11772">
    <property type="entry name" value="ASPARAGINE SYNTHETASE"/>
    <property type="match status" value="1"/>
</dbReference>
<evidence type="ECO:0000259" key="4">
    <source>
        <dbReference type="Pfam" id="PF00733"/>
    </source>
</evidence>
<reference evidence="5 6" key="1">
    <citation type="journal article" date="2019" name="Int. J. Syst. Evol. Microbiol.">
        <title>The Global Catalogue of Microorganisms (GCM) 10K type strain sequencing project: providing services to taxonomists for standard genome sequencing and annotation.</title>
        <authorList>
            <consortium name="The Broad Institute Genomics Platform"/>
            <consortium name="The Broad Institute Genome Sequencing Center for Infectious Disease"/>
            <person name="Wu L."/>
            <person name="Ma J."/>
        </authorList>
    </citation>
    <scope>NUCLEOTIDE SEQUENCE [LARGE SCALE GENOMIC DNA]</scope>
    <source>
        <strain evidence="5 6">JCM 16328</strain>
    </source>
</reference>
<evidence type="ECO:0000313" key="5">
    <source>
        <dbReference type="EMBL" id="GAA0680345.1"/>
    </source>
</evidence>
<feature type="region of interest" description="Disordered" evidence="3">
    <location>
        <begin position="1"/>
        <end position="36"/>
    </location>
</feature>
<dbReference type="InterPro" id="IPR014729">
    <property type="entry name" value="Rossmann-like_a/b/a_fold"/>
</dbReference>
<keyword evidence="6" id="KW-1185">Reference proteome</keyword>
<evidence type="ECO:0000256" key="3">
    <source>
        <dbReference type="SAM" id="MobiDB-lite"/>
    </source>
</evidence>
<evidence type="ECO:0000256" key="1">
    <source>
        <dbReference type="ARBA" id="ARBA00022741"/>
    </source>
</evidence>
<gene>
    <name evidence="5" type="ORF">GCM10009020_31400</name>
</gene>
<name>A0AAV3TCG9_9EURY</name>
<dbReference type="Pfam" id="PF00733">
    <property type="entry name" value="Asn_synthase"/>
    <property type="match status" value="2"/>
</dbReference>
<feature type="domain" description="Asparagine synthetase" evidence="4">
    <location>
        <begin position="129"/>
        <end position="255"/>
    </location>
</feature>
<dbReference type="SUPFAM" id="SSF52402">
    <property type="entry name" value="Adenine nucleotide alpha hydrolases-like"/>
    <property type="match status" value="1"/>
</dbReference>
<protein>
    <submittedName>
        <fullName evidence="5">Asparagine synthetase B</fullName>
    </submittedName>
</protein>
<feature type="region of interest" description="Disordered" evidence="3">
    <location>
        <begin position="59"/>
        <end position="86"/>
    </location>
</feature>
<dbReference type="Gene3D" id="3.40.50.620">
    <property type="entry name" value="HUPs"/>
    <property type="match status" value="1"/>
</dbReference>
<keyword evidence="1" id="KW-0547">Nucleotide-binding</keyword>
<dbReference type="Proteomes" id="UP001500420">
    <property type="component" value="Unassembled WGS sequence"/>
</dbReference>
<accession>A0AAV3TCG9</accession>
<dbReference type="GO" id="GO:0005524">
    <property type="term" value="F:ATP binding"/>
    <property type="evidence" value="ECO:0007669"/>
    <property type="project" value="UniProtKB-KW"/>
</dbReference>
<sequence length="383" mass="41255">MLHGAPPDAVRRALDDADPLPGTAGFAGALEVDPDDADETLVRDVLGRYPLFVDETSEEWAASPTELANPQSFPAGHARRPAEVDPEKVWTLPDPEPFADERTAVAELRTAVRDGVDAAASAASADDDREDADVAVAFSGGVDSALVAAGLDAAGIDAPLYAGGFPDSHDLDAARSAAHAMDRELRVVEFTVRDVERAVPRVARAIDRPDAMAVQIALPLFLVAERAAEDGYSHLAVGQGADELFGGYAKVARAPEDPRVDADTVRGARDEMLATLPKQLERDVLALRAAGVEPVAPLLHDRVVETALRLPGDALVDDRGERKRALRLAAREFVPDRVAFREKKAVQYGSLAARELDRLAREAGFKRRMDDHVTEYVRSRIDE</sequence>
<organism evidence="5 6">
    <name type="scientific">Natronoarchaeum mannanilyticum</name>
    <dbReference type="NCBI Taxonomy" id="926360"/>
    <lineage>
        <taxon>Archaea</taxon>
        <taxon>Methanobacteriati</taxon>
        <taxon>Methanobacteriota</taxon>
        <taxon>Stenosarchaea group</taxon>
        <taxon>Halobacteria</taxon>
        <taxon>Halobacteriales</taxon>
        <taxon>Natronoarchaeaceae</taxon>
    </lineage>
</organism>
<dbReference type="GO" id="GO:0004066">
    <property type="term" value="F:asparagine synthase (glutamine-hydrolyzing) activity"/>
    <property type="evidence" value="ECO:0007669"/>
    <property type="project" value="InterPro"/>
</dbReference>
<dbReference type="InterPro" id="IPR001962">
    <property type="entry name" value="Asn_synthase"/>
</dbReference>